<feature type="disulfide bond" evidence="9">
    <location>
        <begin position="131"/>
        <end position="141"/>
    </location>
</feature>
<keyword evidence="4" id="KW-0677">Repeat</keyword>
<feature type="region of interest" description="Disordered" evidence="10">
    <location>
        <begin position="191"/>
        <end position="240"/>
    </location>
</feature>
<evidence type="ECO:0000256" key="1">
    <source>
        <dbReference type="ARBA" id="ARBA00004167"/>
    </source>
</evidence>
<dbReference type="InterPro" id="IPR036772">
    <property type="entry name" value="SRCR-like_dom_sf"/>
</dbReference>
<evidence type="ECO:0000256" key="6">
    <source>
        <dbReference type="ARBA" id="ARBA00023136"/>
    </source>
</evidence>
<sequence>MGANVTTFANKSANLSIRMSCYGRVSLYDCDYSLVRNARPVQYNTGISCPAPMSNCSDGDIRLTGGASELEGRLEICYGKTWGTINDFGVIALESAVVCRQLGFSDQDSRIYTSDIFGGDTLPVAFDYFVCQGDEERVWDCSLRYYGFFFFFYDPISIRCQPKGINSTSPPIPSSTSPPLMSTTMTSRITSTAMSTTSGIPTSSKIMSTRPTPSRTSSTIIQQSSSTLQQSSSAIQQSSSVSSSATKSEYVSSSSTPPLVEPTNVGQISLTATISGGEITAGNLDQDAFKNAVALSLNSYCAKQECSSRKRDSDNEFQNIDSDNVYIKEVKDIGGGRMTIEFYVMVRSGVGYDPDTLEDAIKDGIDNGVFRRAGFTTMTVQKTSTTTVATPGNTSRSSGLSAGASAGLALGIIILLIVIGVVVAVLVIIWLDLHS</sequence>
<dbReference type="SMART" id="SM00202">
    <property type="entry name" value="SR"/>
    <property type="match status" value="1"/>
</dbReference>
<dbReference type="PRINTS" id="PR00258">
    <property type="entry name" value="SPERACTRCPTR"/>
</dbReference>
<dbReference type="PANTHER" id="PTHR48071">
    <property type="entry name" value="SRCR DOMAIN-CONTAINING PROTEIN"/>
    <property type="match status" value="1"/>
</dbReference>
<reference evidence="13" key="2">
    <citation type="submission" date="2024-06" db="UniProtKB">
        <authorList>
            <consortium name="EnsemblMetazoa"/>
        </authorList>
    </citation>
    <scope>IDENTIFICATION</scope>
</reference>
<dbReference type="InterPro" id="IPR001190">
    <property type="entry name" value="SRCR"/>
</dbReference>
<dbReference type="FunFam" id="3.10.250.10:FF:000016">
    <property type="entry name" value="Scavenger receptor cysteine-rich protein type 12"/>
    <property type="match status" value="1"/>
</dbReference>
<keyword evidence="6 11" id="KW-0472">Membrane</keyword>
<evidence type="ECO:0000256" key="4">
    <source>
        <dbReference type="ARBA" id="ARBA00022737"/>
    </source>
</evidence>
<comment type="caution">
    <text evidence="9">Lacks conserved residue(s) required for the propagation of feature annotation.</text>
</comment>
<name>A0AAN0JZU1_AMPQE</name>
<keyword evidence="7 9" id="KW-1015">Disulfide bond</keyword>
<dbReference type="SUPFAM" id="SSF56487">
    <property type="entry name" value="SRCR-like"/>
    <property type="match status" value="1"/>
</dbReference>
<evidence type="ECO:0000256" key="3">
    <source>
        <dbReference type="ARBA" id="ARBA00022729"/>
    </source>
</evidence>
<feature type="compositionally biased region" description="Low complexity" evidence="10">
    <location>
        <begin position="208"/>
        <end position="240"/>
    </location>
</feature>
<keyword evidence="5 11" id="KW-1133">Transmembrane helix</keyword>
<dbReference type="AlphaFoldDB" id="A0AAN0JZU1"/>
<feature type="domain" description="SRCR" evidence="12">
    <location>
        <begin position="61"/>
        <end position="161"/>
    </location>
</feature>
<keyword evidence="2 11" id="KW-0812">Transmembrane</keyword>
<feature type="disulfide bond" evidence="9">
    <location>
        <begin position="99"/>
        <end position="160"/>
    </location>
</feature>
<dbReference type="GeneID" id="109591156"/>
<evidence type="ECO:0000256" key="9">
    <source>
        <dbReference type="PROSITE-ProRule" id="PRU00196"/>
    </source>
</evidence>
<evidence type="ECO:0000313" key="14">
    <source>
        <dbReference type="Proteomes" id="UP000007879"/>
    </source>
</evidence>
<dbReference type="PANTHER" id="PTHR48071:SF18">
    <property type="entry name" value="DELETED IN MALIGNANT BRAIN TUMORS 1 PROTEIN-RELATED"/>
    <property type="match status" value="1"/>
</dbReference>
<keyword evidence="14" id="KW-1185">Reference proteome</keyword>
<dbReference type="Gene3D" id="3.10.250.10">
    <property type="entry name" value="SRCR-like domain"/>
    <property type="match status" value="1"/>
</dbReference>
<evidence type="ECO:0000256" key="8">
    <source>
        <dbReference type="ARBA" id="ARBA00023180"/>
    </source>
</evidence>
<evidence type="ECO:0000259" key="12">
    <source>
        <dbReference type="PROSITE" id="PS50287"/>
    </source>
</evidence>
<feature type="transmembrane region" description="Helical" evidence="11">
    <location>
        <begin position="406"/>
        <end position="431"/>
    </location>
</feature>
<evidence type="ECO:0000256" key="2">
    <source>
        <dbReference type="ARBA" id="ARBA00022692"/>
    </source>
</evidence>
<accession>A0AAN0JZU1</accession>
<dbReference type="GO" id="GO:0016020">
    <property type="term" value="C:membrane"/>
    <property type="evidence" value="ECO:0007669"/>
    <property type="project" value="UniProtKB-SubCell"/>
</dbReference>
<dbReference type="PROSITE" id="PS50287">
    <property type="entry name" value="SRCR_2"/>
    <property type="match status" value="1"/>
</dbReference>
<evidence type="ECO:0000313" key="13">
    <source>
        <dbReference type="EnsemblMetazoa" id="XP_019862508.1"/>
    </source>
</evidence>
<evidence type="ECO:0000256" key="5">
    <source>
        <dbReference type="ARBA" id="ARBA00022989"/>
    </source>
</evidence>
<dbReference type="RefSeq" id="XP_019862508.1">
    <property type="nucleotide sequence ID" value="XM_020006949.1"/>
</dbReference>
<dbReference type="Proteomes" id="UP000007879">
    <property type="component" value="Unassembled WGS sequence"/>
</dbReference>
<organism evidence="13 14">
    <name type="scientific">Amphimedon queenslandica</name>
    <name type="common">Sponge</name>
    <dbReference type="NCBI Taxonomy" id="400682"/>
    <lineage>
        <taxon>Eukaryota</taxon>
        <taxon>Metazoa</taxon>
        <taxon>Porifera</taxon>
        <taxon>Demospongiae</taxon>
        <taxon>Heteroscleromorpha</taxon>
        <taxon>Haplosclerida</taxon>
        <taxon>Niphatidae</taxon>
        <taxon>Amphimedon</taxon>
    </lineage>
</organism>
<protein>
    <recommendedName>
        <fullName evidence="12">SRCR domain-containing protein</fullName>
    </recommendedName>
</protein>
<evidence type="ECO:0000256" key="10">
    <source>
        <dbReference type="SAM" id="MobiDB-lite"/>
    </source>
</evidence>
<evidence type="ECO:0000256" key="11">
    <source>
        <dbReference type="SAM" id="Phobius"/>
    </source>
</evidence>
<reference evidence="14" key="1">
    <citation type="journal article" date="2010" name="Nature">
        <title>The Amphimedon queenslandica genome and the evolution of animal complexity.</title>
        <authorList>
            <person name="Srivastava M."/>
            <person name="Simakov O."/>
            <person name="Chapman J."/>
            <person name="Fahey B."/>
            <person name="Gauthier M.E."/>
            <person name="Mitros T."/>
            <person name="Richards G.S."/>
            <person name="Conaco C."/>
            <person name="Dacre M."/>
            <person name="Hellsten U."/>
            <person name="Larroux C."/>
            <person name="Putnam N.H."/>
            <person name="Stanke M."/>
            <person name="Adamska M."/>
            <person name="Darling A."/>
            <person name="Degnan S.M."/>
            <person name="Oakley T.H."/>
            <person name="Plachetzki D.C."/>
            <person name="Zhai Y."/>
            <person name="Adamski M."/>
            <person name="Calcino A."/>
            <person name="Cummins S.F."/>
            <person name="Goodstein D.M."/>
            <person name="Harris C."/>
            <person name="Jackson D.J."/>
            <person name="Leys S.P."/>
            <person name="Shu S."/>
            <person name="Woodcroft B.J."/>
            <person name="Vervoort M."/>
            <person name="Kosik K.S."/>
            <person name="Manning G."/>
            <person name="Degnan B.M."/>
            <person name="Rokhsar D.S."/>
        </authorList>
    </citation>
    <scope>NUCLEOTIDE SEQUENCE [LARGE SCALE GENOMIC DNA]</scope>
</reference>
<proteinExistence type="predicted"/>
<evidence type="ECO:0000256" key="7">
    <source>
        <dbReference type="ARBA" id="ARBA00023157"/>
    </source>
</evidence>
<keyword evidence="3" id="KW-0732">Signal</keyword>
<dbReference type="KEGG" id="aqu:109591156"/>
<dbReference type="Pfam" id="PF00530">
    <property type="entry name" value="SRCR"/>
    <property type="match status" value="1"/>
</dbReference>
<dbReference type="EnsemblMetazoa" id="XM_020006949.1">
    <property type="protein sequence ID" value="XP_019862508.1"/>
    <property type="gene ID" value="LOC109591156"/>
</dbReference>
<comment type="subcellular location">
    <subcellularLocation>
        <location evidence="1">Membrane</location>
        <topology evidence="1">Single-pass membrane protein</topology>
    </subcellularLocation>
</comment>
<keyword evidence="8" id="KW-0325">Glycoprotein</keyword>